<reference evidence="4" key="1">
    <citation type="journal article" date="2019" name="Int. J. Syst. Evol. Microbiol.">
        <title>The Global Catalogue of Microorganisms (GCM) 10K type strain sequencing project: providing services to taxonomists for standard genome sequencing and annotation.</title>
        <authorList>
            <consortium name="The Broad Institute Genomics Platform"/>
            <consortium name="The Broad Institute Genome Sequencing Center for Infectious Disease"/>
            <person name="Wu L."/>
            <person name="Ma J."/>
        </authorList>
    </citation>
    <scope>NUCLEOTIDE SEQUENCE [LARGE SCALE GENOMIC DNA]</scope>
    <source>
        <strain evidence="4">JCM 16916</strain>
    </source>
</reference>
<keyword evidence="1" id="KW-0472">Membrane</keyword>
<dbReference type="PANTHER" id="PTHR31605">
    <property type="entry name" value="GLYCEROL-3-PHOSPHATE O-ACYLTRANSFERASE 1"/>
    <property type="match status" value="1"/>
</dbReference>
<name>A0ABP7MA99_9GAMM</name>
<accession>A0ABP7MA99</accession>
<dbReference type="PANTHER" id="PTHR31605:SF0">
    <property type="entry name" value="GLYCEROL-3-PHOSPHATE O-ACYLTRANSFERASE 1"/>
    <property type="match status" value="1"/>
</dbReference>
<proteinExistence type="predicted"/>
<comment type="caution">
    <text evidence="3">The sequence shown here is derived from an EMBL/GenBank/DDBJ whole genome shotgun (WGS) entry which is preliminary data.</text>
</comment>
<feature type="transmembrane region" description="Helical" evidence="1">
    <location>
        <begin position="345"/>
        <end position="363"/>
    </location>
</feature>
<feature type="transmembrane region" description="Helical" evidence="1">
    <location>
        <begin position="282"/>
        <end position="304"/>
    </location>
</feature>
<evidence type="ECO:0000313" key="3">
    <source>
        <dbReference type="EMBL" id="GAA3918097.1"/>
    </source>
</evidence>
<feature type="transmembrane region" description="Helical" evidence="1">
    <location>
        <begin position="316"/>
        <end position="339"/>
    </location>
</feature>
<dbReference type="RefSeq" id="WP_344758832.1">
    <property type="nucleotide sequence ID" value="NZ_BAAAZU010000004.1"/>
</dbReference>
<dbReference type="Proteomes" id="UP001501727">
    <property type="component" value="Unassembled WGS sequence"/>
</dbReference>
<keyword evidence="1" id="KW-1133">Transmembrane helix</keyword>
<sequence length="365" mass="39349">MPARTLPPSDAKTRFQPGRPLPAWHRIVSALLRTFYFGPVAISGARKRPSALRGGRLVLASHRNGAIDGYQVLRAFPGIQFLASVQLLRNGFLKLMFTGIPVVRGKDRERYGIERAAFDDPVAAACAHLRAGGDIAVFPEGSSEWGHRPQPYRAGAARIARVLVDEGLDLEVVPAGLFYSAPDRFRSLAEVRIGAPVAVPTRDGRDDRAWEQALQRAFGEALDAVSVNCDDAAAFESAQRHACTAMRNGHSFAGAFLERQQALRGGALPASASAQAPAWRRIARGVALAGMLALWPVLLAAWLAGRKADARNTVTFFRMAGGLAMALLWLPLLCAALVAWPCATAALLVLAAAGWWLPGLRWLRP</sequence>
<keyword evidence="1" id="KW-0812">Transmembrane</keyword>
<evidence type="ECO:0000313" key="4">
    <source>
        <dbReference type="Proteomes" id="UP001501727"/>
    </source>
</evidence>
<dbReference type="EMBL" id="BAAAZU010000004">
    <property type="protein sequence ID" value="GAA3918097.1"/>
    <property type="molecule type" value="Genomic_DNA"/>
</dbReference>
<feature type="domain" description="Phospholipid/glycerol acyltransferase" evidence="2">
    <location>
        <begin position="56"/>
        <end position="180"/>
    </location>
</feature>
<dbReference type="InterPro" id="IPR002123">
    <property type="entry name" value="Plipid/glycerol_acylTrfase"/>
</dbReference>
<dbReference type="SMART" id="SM00563">
    <property type="entry name" value="PlsC"/>
    <property type="match status" value="1"/>
</dbReference>
<organism evidence="3 4">
    <name type="scientific">Luteimonas lutimaris</name>
    <dbReference type="NCBI Taxonomy" id="698645"/>
    <lineage>
        <taxon>Bacteria</taxon>
        <taxon>Pseudomonadati</taxon>
        <taxon>Pseudomonadota</taxon>
        <taxon>Gammaproteobacteria</taxon>
        <taxon>Lysobacterales</taxon>
        <taxon>Lysobacteraceae</taxon>
        <taxon>Luteimonas</taxon>
    </lineage>
</organism>
<protein>
    <recommendedName>
        <fullName evidence="2">Phospholipid/glycerol acyltransferase domain-containing protein</fullName>
    </recommendedName>
</protein>
<dbReference type="InterPro" id="IPR052744">
    <property type="entry name" value="GPAT/DAPAT"/>
</dbReference>
<evidence type="ECO:0000256" key="1">
    <source>
        <dbReference type="SAM" id="Phobius"/>
    </source>
</evidence>
<gene>
    <name evidence="3" type="ORF">GCM10022229_09650</name>
</gene>
<evidence type="ECO:0000259" key="2">
    <source>
        <dbReference type="SMART" id="SM00563"/>
    </source>
</evidence>
<keyword evidence="4" id="KW-1185">Reference proteome</keyword>